<gene>
    <name evidence="2" type="ORF">ISU10_11030</name>
</gene>
<protein>
    <submittedName>
        <fullName evidence="2">Uncharacterized protein</fullName>
    </submittedName>
</protein>
<dbReference type="AlphaFoldDB" id="A0A930VKG6"/>
<evidence type="ECO:0000313" key="2">
    <source>
        <dbReference type="EMBL" id="MBF4768302.1"/>
    </source>
</evidence>
<accession>A0A930VKG6</accession>
<dbReference type="SUPFAM" id="SSF53756">
    <property type="entry name" value="UDP-Glycosyltransferase/glycogen phosphorylase"/>
    <property type="match status" value="1"/>
</dbReference>
<sequence length="393" mass="43564">MRILIATENYHRVGGTETYVHTITEQLQRLGHQVRVYSSRLGDMAQLTRGVGVDVVGRPEDLDQPDDVVISQDAAMAYEMAGRWPGVPQVYVCHSILYDIQQPPLVSGTVQAVVVMNDRTATRLEALDADLPLVRMRQPIDAEWLTPRGDPHPTPQRALLLGNYLAGPARRLLVETWGEMGVELVQVGSATRPTLQPQADIAAADIVVGKGRAVLDAMACGRPAYVYDVFGADGWVTAESYPAIEANGFAGLAFPEVVDAARLREDLASYDRDMGGLNRQLILEHHDARLHATGLSELCHQLAPHVVRGADGARELARQVRLRWRAEVEVINLQSSLRQVTTELATARDDLGRAERDRDKARARGRRVAAREKVLRQGRWVRLGEALRLVRQR</sequence>
<dbReference type="RefSeq" id="WP_194696458.1">
    <property type="nucleotide sequence ID" value="NZ_JADKPO010000013.1"/>
</dbReference>
<feature type="coiled-coil region" evidence="1">
    <location>
        <begin position="337"/>
        <end position="364"/>
    </location>
</feature>
<proteinExistence type="predicted"/>
<keyword evidence="1" id="KW-0175">Coiled coil</keyword>
<organism evidence="2 3">
    <name type="scientific">Nocardioides agariphilus</name>
    <dbReference type="NCBI Taxonomy" id="433664"/>
    <lineage>
        <taxon>Bacteria</taxon>
        <taxon>Bacillati</taxon>
        <taxon>Actinomycetota</taxon>
        <taxon>Actinomycetes</taxon>
        <taxon>Propionibacteriales</taxon>
        <taxon>Nocardioidaceae</taxon>
        <taxon>Nocardioides</taxon>
    </lineage>
</organism>
<name>A0A930VKG6_9ACTN</name>
<reference evidence="2" key="1">
    <citation type="submission" date="2020-11" db="EMBL/GenBank/DDBJ databases">
        <title>Nocardioides cynanchi sp. nov., isolated from soil of rhizosphere of Cynanchum wilfordii.</title>
        <authorList>
            <person name="Lee J.-S."/>
            <person name="Suh M.K."/>
            <person name="Kim J.-S."/>
        </authorList>
    </citation>
    <scope>NUCLEOTIDE SEQUENCE</scope>
    <source>
        <strain evidence="2">KCTC 19276</strain>
    </source>
</reference>
<evidence type="ECO:0000256" key="1">
    <source>
        <dbReference type="SAM" id="Coils"/>
    </source>
</evidence>
<dbReference type="Gene3D" id="3.40.50.2000">
    <property type="entry name" value="Glycogen Phosphorylase B"/>
    <property type="match status" value="1"/>
</dbReference>
<comment type="caution">
    <text evidence="2">The sequence shown here is derived from an EMBL/GenBank/DDBJ whole genome shotgun (WGS) entry which is preliminary data.</text>
</comment>
<evidence type="ECO:0000313" key="3">
    <source>
        <dbReference type="Proteomes" id="UP000660668"/>
    </source>
</evidence>
<dbReference type="Proteomes" id="UP000660668">
    <property type="component" value="Unassembled WGS sequence"/>
</dbReference>
<keyword evidence="3" id="KW-1185">Reference proteome</keyword>
<dbReference type="EMBL" id="JADKPO010000013">
    <property type="protein sequence ID" value="MBF4768302.1"/>
    <property type="molecule type" value="Genomic_DNA"/>
</dbReference>